<evidence type="ECO:0000259" key="2">
    <source>
        <dbReference type="Pfam" id="PF00462"/>
    </source>
</evidence>
<evidence type="ECO:0000313" key="6">
    <source>
        <dbReference type="WBParaSite" id="Bm327a.1"/>
    </source>
</evidence>
<dbReference type="RefSeq" id="XP_042930084.1">
    <property type="nucleotide sequence ID" value="XM_043074150.1"/>
</dbReference>
<dbReference type="Pfam" id="PF00462">
    <property type="entry name" value="Glutaredoxin"/>
    <property type="match status" value="1"/>
</dbReference>
<dbReference type="WBParaSite" id="Bm327a.1">
    <property type="protein sequence ID" value="Bm327a.1"/>
    <property type="gene ID" value="WBGene00220588"/>
</dbReference>
<dbReference type="PANTHER" id="PTHR45694">
    <property type="entry name" value="GLUTAREDOXIN 2"/>
    <property type="match status" value="1"/>
</dbReference>
<protein>
    <submittedName>
        <fullName evidence="3 6">Bm327</fullName>
    </submittedName>
</protein>
<dbReference type="GO" id="GO:0015038">
    <property type="term" value="F:glutathione disulfide oxidoreductase activity"/>
    <property type="evidence" value="ECO:0007669"/>
    <property type="project" value="TreeGrafter"/>
</dbReference>
<dbReference type="SUPFAM" id="SSF52833">
    <property type="entry name" value="Thioredoxin-like"/>
    <property type="match status" value="1"/>
</dbReference>
<name>A0A0J9XQP4_BRUMA</name>
<dbReference type="EMBL" id="LN856865">
    <property type="protein sequence ID" value="CDP93125.2"/>
    <property type="molecule type" value="Genomic_DNA"/>
</dbReference>
<feature type="domain" description="Glutaredoxin" evidence="2">
    <location>
        <begin position="42"/>
        <end position="106"/>
    </location>
</feature>
<gene>
    <name evidence="3 4 6" type="ORF">Bm327</name>
    <name evidence="4" type="ORF">BM_BM327</name>
    <name evidence="3" type="ORF">BM_Bm327</name>
</gene>
<dbReference type="STRING" id="6279.A0A0J9XQP4"/>
<dbReference type="PANTHER" id="PTHR45694:SF18">
    <property type="entry name" value="GLUTAREDOXIN-1-RELATED"/>
    <property type="match status" value="1"/>
</dbReference>
<feature type="chain" id="PRO_5023869004" evidence="1">
    <location>
        <begin position="24"/>
        <end position="143"/>
    </location>
</feature>
<dbReference type="PRINTS" id="PR00160">
    <property type="entry name" value="GLUTAREDOXIN"/>
</dbReference>
<keyword evidence="1" id="KW-0732">Signal</keyword>
<dbReference type="CTD" id="6102277"/>
<reference evidence="6" key="4">
    <citation type="submission" date="2019-12" db="UniProtKB">
        <authorList>
            <consortium name="WormBaseParasite"/>
        </authorList>
    </citation>
    <scope>IDENTIFICATION</scope>
</reference>
<reference evidence="3 5" key="1">
    <citation type="journal article" date="2007" name="Science">
        <title>Draft genome of the filarial nematode parasite Brugia malayi.</title>
        <authorList>
            <person name="Ghedin E."/>
            <person name="Wang S."/>
            <person name="Spiro D."/>
            <person name="Caler E."/>
            <person name="Zhao Q."/>
            <person name="Crabtree J."/>
            <person name="Allen J.E."/>
            <person name="Delcher A.L."/>
            <person name="Guiliano D.B."/>
            <person name="Miranda-Saavedra D."/>
            <person name="Angiuoli S.V."/>
            <person name="Creasy T."/>
            <person name="Amedeo P."/>
            <person name="Haas B."/>
            <person name="El-Sayed N.M."/>
            <person name="Wortman J.R."/>
            <person name="Feldblyum T."/>
            <person name="Tallon L."/>
            <person name="Schatz M."/>
            <person name="Shumway M."/>
            <person name="Koo H."/>
            <person name="Salzberg S.L."/>
            <person name="Schobel S."/>
            <person name="Pertea M."/>
            <person name="Pop M."/>
            <person name="White O."/>
            <person name="Barton G.J."/>
            <person name="Carlow C.K."/>
            <person name="Crawford M.J."/>
            <person name="Daub J."/>
            <person name="Dimmic M.W."/>
            <person name="Estes C.F."/>
            <person name="Foster J.M."/>
            <person name="Ganatra M."/>
            <person name="Gregory W.F."/>
            <person name="Johnson N.M."/>
            <person name="Jin J."/>
            <person name="Komuniecki R."/>
            <person name="Korf I."/>
            <person name="Kumar S."/>
            <person name="Laney S."/>
            <person name="Li B.W."/>
            <person name="Li W."/>
            <person name="Lindblom T.H."/>
            <person name="Lustigman S."/>
            <person name="Ma D."/>
            <person name="Maina C.V."/>
            <person name="Martin D.M."/>
            <person name="McCarter J.P."/>
            <person name="McReynolds L."/>
            <person name="Mitreva M."/>
            <person name="Nutman T.B."/>
            <person name="Parkinson J."/>
            <person name="Peregrin-Alvarez J.M."/>
            <person name="Poole C."/>
            <person name="Ren Q."/>
            <person name="Saunders L."/>
            <person name="Sluder A.E."/>
            <person name="Smith K."/>
            <person name="Stanke M."/>
            <person name="Unnasch T.R."/>
            <person name="Ware J."/>
            <person name="Wei A.D."/>
            <person name="Weil G."/>
            <person name="Williams D.J."/>
            <person name="Zhang Y."/>
            <person name="Williams S.A."/>
            <person name="Fraser-Liggett C."/>
            <person name="Slatko B."/>
            <person name="Blaxter M.L."/>
            <person name="Scott A.L."/>
        </authorList>
    </citation>
    <scope>NUCLEOTIDE SEQUENCE</scope>
    <source>
        <strain evidence="3 5">FR3</strain>
    </source>
</reference>
<dbReference type="GO" id="GO:0034599">
    <property type="term" value="P:cellular response to oxidative stress"/>
    <property type="evidence" value="ECO:0007669"/>
    <property type="project" value="TreeGrafter"/>
</dbReference>
<keyword evidence="5" id="KW-1185">Reference proteome</keyword>
<dbReference type="InterPro" id="IPR002109">
    <property type="entry name" value="Glutaredoxin"/>
</dbReference>
<evidence type="ECO:0000256" key="1">
    <source>
        <dbReference type="SAM" id="SignalP"/>
    </source>
</evidence>
<dbReference type="EMBL" id="CAAKNF010000196">
    <property type="protein sequence ID" value="VIO87319.1"/>
    <property type="molecule type" value="Genomic_DNA"/>
</dbReference>
<proteinExistence type="predicted"/>
<accession>A0A4E9EVB5</accession>
<reference evidence="4" key="3">
    <citation type="submission" date="2019-04" db="EMBL/GenBank/DDBJ databases">
        <authorList>
            <person name="Howe K."/>
            <person name="Paulini M."/>
            <person name="Williams G."/>
        </authorList>
    </citation>
    <scope>NUCLEOTIDE SEQUENCE [LARGE SCALE GENOMIC DNA]</scope>
    <source>
        <strain evidence="4">FR3</strain>
    </source>
</reference>
<feature type="signal peptide" evidence="1">
    <location>
        <begin position="1"/>
        <end position="23"/>
    </location>
</feature>
<accession>A0A0J9XQP4</accession>
<organism evidence="3">
    <name type="scientific">Brugia malayi</name>
    <name type="common">Filarial nematode worm</name>
    <dbReference type="NCBI Taxonomy" id="6279"/>
    <lineage>
        <taxon>Eukaryota</taxon>
        <taxon>Metazoa</taxon>
        <taxon>Ecdysozoa</taxon>
        <taxon>Nematoda</taxon>
        <taxon>Chromadorea</taxon>
        <taxon>Rhabditida</taxon>
        <taxon>Spirurina</taxon>
        <taxon>Spiruromorpha</taxon>
        <taxon>Filarioidea</taxon>
        <taxon>Onchocercidae</taxon>
        <taxon>Brugia</taxon>
    </lineage>
</organism>
<dbReference type="Gene3D" id="3.40.30.10">
    <property type="entry name" value="Glutaredoxin"/>
    <property type="match status" value="1"/>
</dbReference>
<dbReference type="OrthoDB" id="418495at2759"/>
<dbReference type="GO" id="GO:0005737">
    <property type="term" value="C:cytoplasm"/>
    <property type="evidence" value="ECO:0007669"/>
    <property type="project" value="TreeGrafter"/>
</dbReference>
<evidence type="ECO:0000313" key="5">
    <source>
        <dbReference type="Proteomes" id="UP000006672"/>
    </source>
</evidence>
<dbReference type="PROSITE" id="PS51354">
    <property type="entry name" value="GLUTAREDOXIN_2"/>
    <property type="match status" value="1"/>
</dbReference>
<dbReference type="CDD" id="cd03419">
    <property type="entry name" value="GRX_GRXh_1_2_like"/>
    <property type="match status" value="1"/>
</dbReference>
<evidence type="ECO:0000313" key="3">
    <source>
        <dbReference type="EMBL" id="CDP93125.2"/>
    </source>
</evidence>
<evidence type="ECO:0000313" key="4">
    <source>
        <dbReference type="EMBL" id="VIO87319.1"/>
    </source>
</evidence>
<sequence>MMMHLQFFLSTFLMLLQFDQISGNNRYNVEWYLEKMIQNHQVVLFSKTYCQYSIKLKHLIGKYNIRDKRIMELNLEPDMQLMQDYLKHRTGGIRTVPQLYVNGKFIGDYNTIEQKERNGELARVFFRAGITPRRSHLVPRKRK</sequence>
<dbReference type="AlphaFoldDB" id="A0A0J9XQP4"/>
<dbReference type="InterPro" id="IPR036249">
    <property type="entry name" value="Thioredoxin-like_sf"/>
</dbReference>
<dbReference type="InterPro" id="IPR014025">
    <property type="entry name" value="Glutaredoxin_subgr"/>
</dbReference>
<dbReference type="GeneID" id="6102277"/>
<dbReference type="Proteomes" id="UP000006672">
    <property type="component" value="Unassembled WGS sequence"/>
</dbReference>
<reference evidence="3" key="2">
    <citation type="submission" date="2012-12" db="EMBL/GenBank/DDBJ databases">
        <authorList>
            <person name="Gao Y.W."/>
            <person name="Fan S.T."/>
            <person name="Sun H.T."/>
            <person name="Wang Z."/>
            <person name="Gao X.L."/>
            <person name="Li Y.G."/>
            <person name="Wang T.C."/>
            <person name="Zhang K."/>
            <person name="Xu W.W."/>
            <person name="Yu Z.J."/>
            <person name="Xia X.Z."/>
        </authorList>
    </citation>
    <scope>NUCLEOTIDE SEQUENCE</scope>
    <source>
        <strain evidence="3">FR3</strain>
    </source>
</reference>